<dbReference type="Proteomes" id="UP000509303">
    <property type="component" value="Chromosome"/>
</dbReference>
<organism evidence="4 5">
    <name type="scientific">Streptomyces buecherae</name>
    <dbReference type="NCBI Taxonomy" id="2763006"/>
    <lineage>
        <taxon>Bacteria</taxon>
        <taxon>Bacillati</taxon>
        <taxon>Actinomycetota</taxon>
        <taxon>Actinomycetes</taxon>
        <taxon>Kitasatosporales</taxon>
        <taxon>Streptomycetaceae</taxon>
        <taxon>Streptomyces</taxon>
    </lineage>
</organism>
<comment type="similarity">
    <text evidence="1">Belongs to the thioesterase family.</text>
</comment>
<keyword evidence="5" id="KW-1185">Reference proteome</keyword>
<evidence type="ECO:0000256" key="2">
    <source>
        <dbReference type="SAM" id="MobiDB-lite"/>
    </source>
</evidence>
<dbReference type="InterPro" id="IPR029058">
    <property type="entry name" value="AB_hydrolase_fold"/>
</dbReference>
<dbReference type="RefSeq" id="WP_176161716.1">
    <property type="nucleotide sequence ID" value="NZ_CP054929.1"/>
</dbReference>
<dbReference type="PANTHER" id="PTHR11487:SF0">
    <property type="entry name" value="S-ACYL FATTY ACID SYNTHASE THIOESTERASE, MEDIUM CHAIN"/>
    <property type="match status" value="1"/>
</dbReference>
<dbReference type="Pfam" id="PF00975">
    <property type="entry name" value="Thioesterase"/>
    <property type="match status" value="1"/>
</dbReference>
<accession>A0A7H8N6F0</accession>
<dbReference type="GO" id="GO:0008610">
    <property type="term" value="P:lipid biosynthetic process"/>
    <property type="evidence" value="ECO:0007669"/>
    <property type="project" value="TreeGrafter"/>
</dbReference>
<dbReference type="InterPro" id="IPR001031">
    <property type="entry name" value="Thioesterase"/>
</dbReference>
<name>A0A7H8N6F0_9ACTN</name>
<feature type="domain" description="Thioesterase" evidence="3">
    <location>
        <begin position="17"/>
        <end position="230"/>
    </location>
</feature>
<dbReference type="SUPFAM" id="SSF53474">
    <property type="entry name" value="alpha/beta-Hydrolases"/>
    <property type="match status" value="1"/>
</dbReference>
<feature type="region of interest" description="Disordered" evidence="2">
    <location>
        <begin position="239"/>
        <end position="275"/>
    </location>
</feature>
<evidence type="ECO:0000313" key="5">
    <source>
        <dbReference type="Proteomes" id="UP000509303"/>
    </source>
</evidence>
<gene>
    <name evidence="4" type="ORF">HUT08_10985</name>
</gene>
<dbReference type="EMBL" id="CP054929">
    <property type="protein sequence ID" value="QKW49981.1"/>
    <property type="molecule type" value="Genomic_DNA"/>
</dbReference>
<evidence type="ECO:0000256" key="1">
    <source>
        <dbReference type="ARBA" id="ARBA00007169"/>
    </source>
</evidence>
<feature type="compositionally biased region" description="Low complexity" evidence="2">
    <location>
        <begin position="252"/>
        <end position="275"/>
    </location>
</feature>
<dbReference type="AlphaFoldDB" id="A0A7H8N6F0"/>
<dbReference type="PANTHER" id="PTHR11487">
    <property type="entry name" value="THIOESTERASE"/>
    <property type="match status" value="1"/>
</dbReference>
<protein>
    <submittedName>
        <fullName evidence="4">Thioesterase</fullName>
    </submittedName>
</protein>
<dbReference type="InterPro" id="IPR012223">
    <property type="entry name" value="TEII"/>
</dbReference>
<proteinExistence type="inferred from homology"/>
<evidence type="ECO:0000259" key="3">
    <source>
        <dbReference type="Pfam" id="PF00975"/>
    </source>
</evidence>
<dbReference type="Gene3D" id="3.40.50.1820">
    <property type="entry name" value="alpha/beta hydrolase"/>
    <property type="match status" value="1"/>
</dbReference>
<sequence>MRTGPDRLVLREGGPYRLVCLPYAGGSARSFTRLVRQVTEDWTVVAAQPPAAHGHGTPPDLDELADFYADLLATDLAGPGIVLGHSLGAAVAHRMAQRHAANWPADLRLVLSAPPRPGPPGYALAGLDDHSLLSAARARGIVPELELPDELVIRLLLPGLRRDLAALGGTGWTPEPVRPPVHLLGGIDDVASPPAVLTELADQLAARGTRWVPGGHLFVMDQPEATYAALRKIAGCAPLARPRPAAPPTAAPPTAVASTASTPAPAGAGPTPAPG</sequence>
<evidence type="ECO:0000313" key="4">
    <source>
        <dbReference type="EMBL" id="QKW49981.1"/>
    </source>
</evidence>
<reference evidence="4 5" key="1">
    <citation type="submission" date="2020-06" db="EMBL/GenBank/DDBJ databases">
        <title>Genome mining for natural products.</title>
        <authorList>
            <person name="Zhang B."/>
            <person name="Shi J."/>
            <person name="Ge H."/>
        </authorList>
    </citation>
    <scope>NUCLEOTIDE SEQUENCE [LARGE SCALE GENOMIC DNA]</scope>
    <source>
        <strain evidence="4 5">NA00687</strain>
    </source>
</reference>